<comment type="caution">
    <text evidence="2">The sequence shown here is derived from an EMBL/GenBank/DDBJ whole genome shotgun (WGS) entry which is preliminary data.</text>
</comment>
<protein>
    <submittedName>
        <fullName evidence="2">Uncharacterized protein</fullName>
    </submittedName>
</protein>
<keyword evidence="3" id="KW-1185">Reference proteome</keyword>
<gene>
    <name evidence="2" type="ORF">F3Y22_tig00116962pilonHSYRG00455</name>
</gene>
<dbReference type="GO" id="GO:0006351">
    <property type="term" value="P:DNA-templated transcription"/>
    <property type="evidence" value="ECO:0007669"/>
    <property type="project" value="InterPro"/>
</dbReference>
<sequence length="238" mass="26555">MVVMKAMGMESDQEVVQMVGRDPRYSALLLPSIEGVSVLCTSLENHILIPVPGFVSYWNVQVWAYIPGNKHWRTLIRREFLNYMKAAVVFEDFPDFFFWTTKSLYAGPGSSEEGKAFSILRDVFLANVPVSCNNFRPKCLYVAVMLRRMMEAILNKDAMDDKVAIHITENSSFRSATAGGPCPTASEDSNSNPPESLRIPLMPPFNQSPLTAPSTFNLKKPTGGGTHMDREGLQQQTP</sequence>
<organism evidence="2 3">
    <name type="scientific">Hibiscus syriacus</name>
    <name type="common">Rose of Sharon</name>
    <dbReference type="NCBI Taxonomy" id="106335"/>
    <lineage>
        <taxon>Eukaryota</taxon>
        <taxon>Viridiplantae</taxon>
        <taxon>Streptophyta</taxon>
        <taxon>Embryophyta</taxon>
        <taxon>Tracheophyta</taxon>
        <taxon>Spermatophyta</taxon>
        <taxon>Magnoliopsida</taxon>
        <taxon>eudicotyledons</taxon>
        <taxon>Gunneridae</taxon>
        <taxon>Pentapetalae</taxon>
        <taxon>rosids</taxon>
        <taxon>malvids</taxon>
        <taxon>Malvales</taxon>
        <taxon>Malvaceae</taxon>
        <taxon>Malvoideae</taxon>
        <taxon>Hibiscus</taxon>
    </lineage>
</organism>
<feature type="region of interest" description="Disordered" evidence="1">
    <location>
        <begin position="173"/>
        <end position="238"/>
    </location>
</feature>
<reference evidence="2" key="1">
    <citation type="submission" date="2019-09" db="EMBL/GenBank/DDBJ databases">
        <title>Draft genome information of white flower Hibiscus syriacus.</title>
        <authorList>
            <person name="Kim Y.-M."/>
        </authorList>
    </citation>
    <scope>NUCLEOTIDE SEQUENCE [LARGE SCALE GENOMIC DNA]</scope>
    <source>
        <strain evidence="2">YM2019G1</strain>
    </source>
</reference>
<proteinExistence type="predicted"/>
<evidence type="ECO:0000256" key="1">
    <source>
        <dbReference type="SAM" id="MobiDB-lite"/>
    </source>
</evidence>
<accession>A0A6A2WW11</accession>
<dbReference type="AlphaFoldDB" id="A0A6A2WW11"/>
<dbReference type="EMBL" id="VEPZ02001737">
    <property type="protein sequence ID" value="KAE8659455.1"/>
    <property type="molecule type" value="Genomic_DNA"/>
</dbReference>
<dbReference type="GO" id="GO:0003677">
    <property type="term" value="F:DNA binding"/>
    <property type="evidence" value="ECO:0007669"/>
    <property type="project" value="InterPro"/>
</dbReference>
<dbReference type="GO" id="GO:0003899">
    <property type="term" value="F:DNA-directed RNA polymerase activity"/>
    <property type="evidence" value="ECO:0007669"/>
    <property type="project" value="InterPro"/>
</dbReference>
<dbReference type="SUPFAM" id="SSF64484">
    <property type="entry name" value="beta and beta-prime subunits of DNA dependent RNA-polymerase"/>
    <property type="match status" value="1"/>
</dbReference>
<dbReference type="Gene3D" id="3.90.1110.10">
    <property type="entry name" value="RNA polymerase Rpb2, domain 2"/>
    <property type="match status" value="1"/>
</dbReference>
<name>A0A6A2WW11_HIBSY</name>
<dbReference type="Proteomes" id="UP000436088">
    <property type="component" value="Unassembled WGS sequence"/>
</dbReference>
<feature type="compositionally biased region" description="Polar residues" evidence="1">
    <location>
        <begin position="205"/>
        <end position="217"/>
    </location>
</feature>
<dbReference type="InterPro" id="IPR037034">
    <property type="entry name" value="RNA_pol_Rpb2_2_sf"/>
</dbReference>
<evidence type="ECO:0000313" key="2">
    <source>
        <dbReference type="EMBL" id="KAE8659455.1"/>
    </source>
</evidence>
<evidence type="ECO:0000313" key="3">
    <source>
        <dbReference type="Proteomes" id="UP000436088"/>
    </source>
</evidence>